<reference evidence="2" key="1">
    <citation type="submission" date="2022-04" db="EMBL/GenBank/DDBJ databases">
        <title>A functionally conserved STORR gene fusion in Papaver species that diverged 16.8 million years ago.</title>
        <authorList>
            <person name="Catania T."/>
        </authorList>
    </citation>
    <scope>NUCLEOTIDE SEQUENCE</scope>
    <source>
        <strain evidence="2">S-188037</strain>
    </source>
</reference>
<accession>A0AAD4X930</accession>
<comment type="caution">
    <text evidence="2">The sequence shown here is derived from an EMBL/GenBank/DDBJ whole genome shotgun (WGS) entry which is preliminary data.</text>
</comment>
<evidence type="ECO:0000313" key="2">
    <source>
        <dbReference type="EMBL" id="KAI3869816.1"/>
    </source>
</evidence>
<keyword evidence="3" id="KW-1185">Reference proteome</keyword>
<evidence type="ECO:0000256" key="1">
    <source>
        <dbReference type="SAM" id="MobiDB-lite"/>
    </source>
</evidence>
<organism evidence="2 3">
    <name type="scientific">Papaver atlanticum</name>
    <dbReference type="NCBI Taxonomy" id="357466"/>
    <lineage>
        <taxon>Eukaryota</taxon>
        <taxon>Viridiplantae</taxon>
        <taxon>Streptophyta</taxon>
        <taxon>Embryophyta</taxon>
        <taxon>Tracheophyta</taxon>
        <taxon>Spermatophyta</taxon>
        <taxon>Magnoliopsida</taxon>
        <taxon>Ranunculales</taxon>
        <taxon>Papaveraceae</taxon>
        <taxon>Papaveroideae</taxon>
        <taxon>Papaver</taxon>
    </lineage>
</organism>
<feature type="compositionally biased region" description="Low complexity" evidence="1">
    <location>
        <begin position="26"/>
        <end position="35"/>
    </location>
</feature>
<dbReference type="AlphaFoldDB" id="A0AAD4X930"/>
<dbReference type="Proteomes" id="UP001202328">
    <property type="component" value="Unassembled WGS sequence"/>
</dbReference>
<name>A0AAD4X930_9MAGN</name>
<gene>
    <name evidence="2" type="ORF">MKW98_030997</name>
</gene>
<dbReference type="EMBL" id="JAJJMB010013238">
    <property type="protein sequence ID" value="KAI3869816.1"/>
    <property type="molecule type" value="Genomic_DNA"/>
</dbReference>
<protein>
    <submittedName>
        <fullName evidence="2">Uncharacterized protein</fullName>
    </submittedName>
</protein>
<feature type="compositionally biased region" description="Basic and acidic residues" evidence="1">
    <location>
        <begin position="9"/>
        <end position="25"/>
    </location>
</feature>
<feature type="region of interest" description="Disordered" evidence="1">
    <location>
        <begin position="1"/>
        <end position="48"/>
    </location>
</feature>
<evidence type="ECO:0000313" key="3">
    <source>
        <dbReference type="Proteomes" id="UP001202328"/>
    </source>
</evidence>
<proteinExistence type="predicted"/>
<sequence>MMDESSNPSEHEAQQSLQEDKHEVDTATTTTTTDDSNTLFSNTRGPEGLSDGYGMLRHMIDQWRWTLAPSVSPSLRCLFRSYIEIHSRGNYAEIGRRWISGWFSGSSSSKIQTQC</sequence>